<feature type="compositionally biased region" description="Polar residues" evidence="1">
    <location>
        <begin position="51"/>
        <end position="79"/>
    </location>
</feature>
<proteinExistence type="predicted"/>
<feature type="compositionally biased region" description="Low complexity" evidence="1">
    <location>
        <begin position="372"/>
        <end position="389"/>
    </location>
</feature>
<feature type="compositionally biased region" description="Polar residues" evidence="1">
    <location>
        <begin position="580"/>
        <end position="589"/>
    </location>
</feature>
<dbReference type="AlphaFoldDB" id="I0Z9Z7"/>
<name>I0Z9Z7_COCSC</name>
<feature type="compositionally biased region" description="Polar residues" evidence="1">
    <location>
        <begin position="269"/>
        <end position="292"/>
    </location>
</feature>
<feature type="region of interest" description="Disordered" evidence="1">
    <location>
        <begin position="29"/>
        <end position="180"/>
    </location>
</feature>
<feature type="compositionally biased region" description="Polar residues" evidence="1">
    <location>
        <begin position="111"/>
        <end position="122"/>
    </location>
</feature>
<feature type="region of interest" description="Disordered" evidence="1">
    <location>
        <begin position="706"/>
        <end position="743"/>
    </location>
</feature>
<evidence type="ECO:0000313" key="3">
    <source>
        <dbReference type="Proteomes" id="UP000007264"/>
    </source>
</evidence>
<dbReference type="KEGG" id="csl:COCSUDRAFT_39129"/>
<dbReference type="OrthoDB" id="10616965at2759"/>
<feature type="compositionally biased region" description="Low complexity" evidence="1">
    <location>
        <begin position="233"/>
        <end position="246"/>
    </location>
</feature>
<protein>
    <submittedName>
        <fullName evidence="2">Uncharacterized protein</fullName>
    </submittedName>
</protein>
<dbReference type="GeneID" id="17045481"/>
<feature type="compositionally biased region" description="Basic and acidic residues" evidence="1">
    <location>
        <begin position="729"/>
        <end position="740"/>
    </location>
</feature>
<feature type="region of interest" description="Disordered" evidence="1">
    <location>
        <begin position="220"/>
        <end position="338"/>
    </location>
</feature>
<feature type="compositionally biased region" description="Low complexity" evidence="1">
    <location>
        <begin position="322"/>
        <end position="338"/>
    </location>
</feature>
<organism evidence="2 3">
    <name type="scientific">Coccomyxa subellipsoidea (strain C-169)</name>
    <name type="common">Green microalga</name>
    <dbReference type="NCBI Taxonomy" id="574566"/>
    <lineage>
        <taxon>Eukaryota</taxon>
        <taxon>Viridiplantae</taxon>
        <taxon>Chlorophyta</taxon>
        <taxon>core chlorophytes</taxon>
        <taxon>Trebouxiophyceae</taxon>
        <taxon>Trebouxiophyceae incertae sedis</taxon>
        <taxon>Coccomyxaceae</taxon>
        <taxon>Coccomyxa</taxon>
        <taxon>Coccomyxa subellipsoidea</taxon>
    </lineage>
</organism>
<evidence type="ECO:0000256" key="1">
    <source>
        <dbReference type="SAM" id="MobiDB-lite"/>
    </source>
</evidence>
<feature type="compositionally biased region" description="Basic and acidic residues" evidence="1">
    <location>
        <begin position="410"/>
        <end position="424"/>
    </location>
</feature>
<keyword evidence="3" id="KW-1185">Reference proteome</keyword>
<gene>
    <name evidence="2" type="ORF">COCSUDRAFT_39129</name>
</gene>
<accession>I0Z9Z7</accession>
<dbReference type="Proteomes" id="UP000007264">
    <property type="component" value="Unassembled WGS sequence"/>
</dbReference>
<dbReference type="RefSeq" id="XP_005652010.1">
    <property type="nucleotide sequence ID" value="XM_005651953.1"/>
</dbReference>
<feature type="region of interest" description="Disordered" evidence="1">
    <location>
        <begin position="532"/>
        <end position="651"/>
    </location>
</feature>
<sequence length="755" mass="76933">MPQVVDAAAAAASASLCWPPLGAFAQASSEAPPDWWQQGHAMGAIPERQSNRQSPQISGSPHTTPTSPMNQSREMSQLSMFRLGSETEVERGSSCEGDMGPCTSDGMPASAPSSMFFNTGPSGQRDAPSAPALPPRDTNSPPPLPPQLRAAEGGIVGLSTVGLDGDSGEQKASLDSSSMWSPMLTTGMAALQTTMGAGSSVQGDAPAGRLPAAPSLQSWAGSLEVPGCPAGRSSTLSSPAAAAAPLESPPPSPLQEALGVGRDADPSLQGGSVTLSMLAQGASVQSSPQLPMSSRDRTPAAAAGDSWGAPDTPRPSAWEDQPVAAPAAQAPAGAGGSADIAAAAGTGQATAGSAVRYERDSWAAGYVRPDTGSAAGAAGRDAAASPATSSTLQTALADEARGAARLGRPTFRERTDSAIYHRDEEAPEAPSAPFRVVRLEPLTSASPAPARENARGSRGVDTGRGGAQGQTGEMGLRGAEEADARAHVLQAELGTSVVQLCRRTRESLDAQAAPGPSAAQVWPGLSLNTALTPNSGMRSVASAVDGSRMERELSSPYTSSVMPPGQEENWTQVEGPRLSGQRSSEQTSGRLGEAAAAAAGAGGYSRAQPQAGPASARQPLLAGDRAGGGGGSRSVRLSGEASFGSSNSNGPRLTEALLADLETQQKMHARKEKLDVHGRTRAWLAAAELTLETECRAKRMAAAREKSLNSVDSAMKRGGRSTPAKAANKKAEPKKQKERQGFGQWLSCFIGGGTH</sequence>
<evidence type="ECO:0000313" key="2">
    <source>
        <dbReference type="EMBL" id="EIE27466.1"/>
    </source>
</evidence>
<reference evidence="2 3" key="1">
    <citation type="journal article" date="2012" name="Genome Biol.">
        <title>The genome of the polar eukaryotic microalga coccomyxa subellipsoidea reveals traits of cold adaptation.</title>
        <authorList>
            <person name="Blanc G."/>
            <person name="Agarkova I."/>
            <person name="Grimwood J."/>
            <person name="Kuo A."/>
            <person name="Brueggeman A."/>
            <person name="Dunigan D."/>
            <person name="Gurnon J."/>
            <person name="Ladunga I."/>
            <person name="Lindquist E."/>
            <person name="Lucas S."/>
            <person name="Pangilinan J."/>
            <person name="Proschold T."/>
            <person name="Salamov A."/>
            <person name="Schmutz J."/>
            <person name="Weeks D."/>
            <person name="Yamada T."/>
            <person name="Claverie J.M."/>
            <person name="Grigoriev I."/>
            <person name="Van Etten J."/>
            <person name="Lomsadze A."/>
            <person name="Borodovsky M."/>
        </authorList>
    </citation>
    <scope>NUCLEOTIDE SEQUENCE [LARGE SCALE GENOMIC DNA]</scope>
    <source>
        <strain evidence="2 3">C-169</strain>
    </source>
</reference>
<dbReference type="EMBL" id="AGSI01000001">
    <property type="protein sequence ID" value="EIE27466.1"/>
    <property type="molecule type" value="Genomic_DNA"/>
</dbReference>
<feature type="region of interest" description="Disordered" evidence="1">
    <location>
        <begin position="364"/>
        <end position="473"/>
    </location>
</feature>
<comment type="caution">
    <text evidence="2">The sequence shown here is derived from an EMBL/GenBank/DDBJ whole genome shotgun (WGS) entry which is preliminary data.</text>
</comment>